<dbReference type="EMBL" id="WBJZ01000019">
    <property type="protein sequence ID" value="KAB1654270.1"/>
    <property type="molecule type" value="Genomic_DNA"/>
</dbReference>
<dbReference type="InterPro" id="IPR036388">
    <property type="entry name" value="WH-like_DNA-bd_sf"/>
</dbReference>
<evidence type="ECO:0000256" key="8">
    <source>
        <dbReference type="PIRSR" id="PIRSR602481-2"/>
    </source>
</evidence>
<dbReference type="GO" id="GO:0046872">
    <property type="term" value="F:metal ion binding"/>
    <property type="evidence" value="ECO:0007669"/>
    <property type="project" value="UniProtKB-KW"/>
</dbReference>
<proteinExistence type="inferred from homology"/>
<dbReference type="Pfam" id="PF01475">
    <property type="entry name" value="FUR"/>
    <property type="match status" value="1"/>
</dbReference>
<dbReference type="Gene3D" id="1.10.10.10">
    <property type="entry name" value="Winged helix-like DNA-binding domain superfamily/Winged helix DNA-binding domain"/>
    <property type="match status" value="1"/>
</dbReference>
<dbReference type="SUPFAM" id="SSF46785">
    <property type="entry name" value="Winged helix' DNA-binding domain"/>
    <property type="match status" value="1"/>
</dbReference>
<evidence type="ECO:0000256" key="4">
    <source>
        <dbReference type="ARBA" id="ARBA00023015"/>
    </source>
</evidence>
<name>A0A7J5BNV2_9MICO</name>
<reference evidence="9 10" key="1">
    <citation type="submission" date="2019-09" db="EMBL/GenBank/DDBJ databases">
        <title>Phylogeny of genus Pseudoclavibacter and closely related genus.</title>
        <authorList>
            <person name="Li Y."/>
        </authorList>
    </citation>
    <scope>NUCLEOTIDE SEQUENCE [LARGE SCALE GENOMIC DNA]</scope>
    <source>
        <strain evidence="9 10">DSM 23821</strain>
    </source>
</reference>
<organism evidence="9 10">
    <name type="scientific">Pseudoclavibacter chungangensis</name>
    <dbReference type="NCBI Taxonomy" id="587635"/>
    <lineage>
        <taxon>Bacteria</taxon>
        <taxon>Bacillati</taxon>
        <taxon>Actinomycetota</taxon>
        <taxon>Actinomycetes</taxon>
        <taxon>Micrococcales</taxon>
        <taxon>Microbacteriaceae</taxon>
        <taxon>Pseudoclavibacter</taxon>
    </lineage>
</organism>
<feature type="binding site" evidence="7">
    <location>
        <position position="103"/>
    </location>
    <ligand>
        <name>Zn(2+)</name>
        <dbReference type="ChEBI" id="CHEBI:29105"/>
    </ligand>
</feature>
<feature type="binding site" evidence="7">
    <location>
        <position position="141"/>
    </location>
    <ligand>
        <name>Zn(2+)</name>
        <dbReference type="ChEBI" id="CHEBI:29105"/>
    </ligand>
</feature>
<dbReference type="Proteomes" id="UP000467240">
    <property type="component" value="Unassembled WGS sequence"/>
</dbReference>
<dbReference type="OrthoDB" id="5242893at2"/>
<feature type="binding site" evidence="8">
    <location>
        <position position="96"/>
    </location>
    <ligand>
        <name>Fe cation</name>
        <dbReference type="ChEBI" id="CHEBI:24875"/>
    </ligand>
</feature>
<dbReference type="InterPro" id="IPR002481">
    <property type="entry name" value="FUR"/>
</dbReference>
<feature type="binding site" evidence="7">
    <location>
        <position position="100"/>
    </location>
    <ligand>
        <name>Zn(2+)</name>
        <dbReference type="ChEBI" id="CHEBI:29105"/>
    </ligand>
</feature>
<dbReference type="GO" id="GO:0003700">
    <property type="term" value="F:DNA-binding transcription factor activity"/>
    <property type="evidence" value="ECO:0007669"/>
    <property type="project" value="InterPro"/>
</dbReference>
<evidence type="ECO:0000256" key="5">
    <source>
        <dbReference type="ARBA" id="ARBA00023125"/>
    </source>
</evidence>
<dbReference type="Gene3D" id="3.30.1490.190">
    <property type="match status" value="1"/>
</dbReference>
<keyword evidence="7" id="KW-0479">Metal-binding</keyword>
<evidence type="ECO:0008006" key="11">
    <source>
        <dbReference type="Google" id="ProtNLM"/>
    </source>
</evidence>
<accession>A0A7J5BNV2</accession>
<keyword evidence="6" id="KW-0804">Transcription</keyword>
<dbReference type="InterPro" id="IPR043135">
    <property type="entry name" value="Fur_C"/>
</dbReference>
<keyword evidence="2" id="KW-0678">Repressor</keyword>
<comment type="cofactor">
    <cofactor evidence="8">
        <name>Mn(2+)</name>
        <dbReference type="ChEBI" id="CHEBI:29035"/>
    </cofactor>
    <cofactor evidence="8">
        <name>Fe(2+)</name>
        <dbReference type="ChEBI" id="CHEBI:29033"/>
    </cofactor>
    <text evidence="8">Binds 1 Mn(2+) or Fe(2+) ion per subunit.</text>
</comment>
<keyword evidence="3 7" id="KW-0862">Zinc</keyword>
<dbReference type="InterPro" id="IPR036390">
    <property type="entry name" value="WH_DNA-bd_sf"/>
</dbReference>
<evidence type="ECO:0000256" key="1">
    <source>
        <dbReference type="ARBA" id="ARBA00007957"/>
    </source>
</evidence>
<dbReference type="GO" id="GO:0003677">
    <property type="term" value="F:DNA binding"/>
    <property type="evidence" value="ECO:0007669"/>
    <property type="project" value="UniProtKB-KW"/>
</dbReference>
<evidence type="ECO:0000256" key="3">
    <source>
        <dbReference type="ARBA" id="ARBA00022833"/>
    </source>
</evidence>
<keyword evidence="10" id="KW-1185">Reference proteome</keyword>
<protein>
    <recommendedName>
        <fullName evidence="11">Transcriptional repressor</fullName>
    </recommendedName>
</protein>
<sequence>MRLTPTRGHDRLEFGPQRFQNRRMPTLQTRTVLATLARLGHASNLELHDALVDQLPDLSLQSVHRITARLLERGQIGSVPSDGRGAILDTRPEPHDHFVCTKCGGIVDITIPPSALDAIQAQLGTHLASDGLVVRGTCAVCRTAATSPATPAAEYPPKDS</sequence>
<evidence type="ECO:0000313" key="9">
    <source>
        <dbReference type="EMBL" id="KAB1654270.1"/>
    </source>
</evidence>
<keyword evidence="5" id="KW-0238">DNA-binding</keyword>
<evidence type="ECO:0000313" key="10">
    <source>
        <dbReference type="Proteomes" id="UP000467240"/>
    </source>
</evidence>
<evidence type="ECO:0000256" key="6">
    <source>
        <dbReference type="ARBA" id="ARBA00023163"/>
    </source>
</evidence>
<comment type="cofactor">
    <cofactor evidence="7">
        <name>Zn(2+)</name>
        <dbReference type="ChEBI" id="CHEBI:29105"/>
    </cofactor>
    <text evidence="7">Binds 1 zinc ion per subunit.</text>
</comment>
<feature type="binding site" evidence="7">
    <location>
        <position position="138"/>
    </location>
    <ligand>
        <name>Zn(2+)</name>
        <dbReference type="ChEBI" id="CHEBI:29105"/>
    </ligand>
</feature>
<comment type="similarity">
    <text evidence="1">Belongs to the Fur family.</text>
</comment>
<keyword evidence="8" id="KW-0408">Iron</keyword>
<evidence type="ECO:0000256" key="2">
    <source>
        <dbReference type="ARBA" id="ARBA00022491"/>
    </source>
</evidence>
<keyword evidence="4" id="KW-0805">Transcription regulation</keyword>
<dbReference type="AlphaFoldDB" id="A0A7J5BNV2"/>
<evidence type="ECO:0000256" key="7">
    <source>
        <dbReference type="PIRSR" id="PIRSR602481-1"/>
    </source>
</evidence>
<comment type="caution">
    <text evidence="9">The sequence shown here is derived from an EMBL/GenBank/DDBJ whole genome shotgun (WGS) entry which is preliminary data.</text>
</comment>
<gene>
    <name evidence="9" type="ORF">F8O01_13620</name>
</gene>